<keyword evidence="1" id="KW-0472">Membrane</keyword>
<accession>A0A1F6YWN7</accession>
<organism evidence="2 3">
    <name type="scientific">Candidatus Nomurabacteria bacterium RIFOXYC2_FULL_36_19</name>
    <dbReference type="NCBI Taxonomy" id="1801806"/>
    <lineage>
        <taxon>Bacteria</taxon>
        <taxon>Candidatus Nomuraibacteriota</taxon>
    </lineage>
</organism>
<keyword evidence="1" id="KW-1133">Transmembrane helix</keyword>
<gene>
    <name evidence="2" type="ORF">A2456_02230</name>
</gene>
<reference evidence="2 3" key="1">
    <citation type="journal article" date="2016" name="Nat. Commun.">
        <title>Thousands of microbial genomes shed light on interconnected biogeochemical processes in an aquifer system.</title>
        <authorList>
            <person name="Anantharaman K."/>
            <person name="Brown C.T."/>
            <person name="Hug L.A."/>
            <person name="Sharon I."/>
            <person name="Castelle C.J."/>
            <person name="Probst A.J."/>
            <person name="Thomas B.C."/>
            <person name="Singh A."/>
            <person name="Wilkins M.J."/>
            <person name="Karaoz U."/>
            <person name="Brodie E.L."/>
            <person name="Williams K.H."/>
            <person name="Hubbard S.S."/>
            <person name="Banfield J.F."/>
        </authorList>
    </citation>
    <scope>NUCLEOTIDE SEQUENCE [LARGE SCALE GENOMIC DNA]</scope>
</reference>
<dbReference type="EMBL" id="MFWE01000002">
    <property type="protein sequence ID" value="OGJ10821.1"/>
    <property type="molecule type" value="Genomic_DNA"/>
</dbReference>
<feature type="transmembrane region" description="Helical" evidence="1">
    <location>
        <begin position="6"/>
        <end position="27"/>
    </location>
</feature>
<evidence type="ECO:0000313" key="2">
    <source>
        <dbReference type="EMBL" id="OGJ10821.1"/>
    </source>
</evidence>
<sequence length="80" mass="9523">MDKNFLNILILIAGLLLIFLGLAPLISRKYFEEIYRKIWKSKIEPMSESDTYVYNRYIRQIFPLLMGLTLTAYAFYGLFF</sequence>
<evidence type="ECO:0000256" key="1">
    <source>
        <dbReference type="SAM" id="Phobius"/>
    </source>
</evidence>
<protein>
    <submittedName>
        <fullName evidence="2">Uncharacterized protein</fullName>
    </submittedName>
</protein>
<keyword evidence="1" id="KW-0812">Transmembrane</keyword>
<proteinExistence type="predicted"/>
<evidence type="ECO:0000313" key="3">
    <source>
        <dbReference type="Proteomes" id="UP000178975"/>
    </source>
</evidence>
<comment type="caution">
    <text evidence="2">The sequence shown here is derived from an EMBL/GenBank/DDBJ whole genome shotgun (WGS) entry which is preliminary data.</text>
</comment>
<feature type="transmembrane region" description="Helical" evidence="1">
    <location>
        <begin position="61"/>
        <end position="79"/>
    </location>
</feature>
<dbReference type="AlphaFoldDB" id="A0A1F6YWN7"/>
<dbReference type="Proteomes" id="UP000178975">
    <property type="component" value="Unassembled WGS sequence"/>
</dbReference>
<name>A0A1F6YWN7_9BACT</name>